<dbReference type="GO" id="GO:0030313">
    <property type="term" value="C:cell envelope"/>
    <property type="evidence" value="ECO:0007669"/>
    <property type="project" value="UniProtKB-SubCell"/>
</dbReference>
<dbReference type="OrthoDB" id="9791520at2"/>
<accession>A0A2N5WY17</accession>
<keyword evidence="4" id="KW-0472">Membrane</keyword>
<proteinExistence type="predicted"/>
<dbReference type="RefSeq" id="WP_101518935.1">
    <property type="nucleotide sequence ID" value="NZ_PKUS01000037.1"/>
</dbReference>
<dbReference type="Gene3D" id="2.40.30.170">
    <property type="match status" value="1"/>
</dbReference>
<dbReference type="PANTHER" id="PTHR32347">
    <property type="entry name" value="EFFLUX SYSTEM COMPONENT YKNX-RELATED"/>
    <property type="match status" value="1"/>
</dbReference>
<evidence type="ECO:0000313" key="8">
    <source>
        <dbReference type="Proteomes" id="UP000235005"/>
    </source>
</evidence>
<dbReference type="Pfam" id="PF25967">
    <property type="entry name" value="RND-MFP_C"/>
    <property type="match status" value="1"/>
</dbReference>
<dbReference type="InterPro" id="IPR058792">
    <property type="entry name" value="Beta-barrel_RND_2"/>
</dbReference>
<dbReference type="Proteomes" id="UP000235005">
    <property type="component" value="Unassembled WGS sequence"/>
</dbReference>
<feature type="coiled-coil region" evidence="3">
    <location>
        <begin position="94"/>
        <end position="121"/>
    </location>
</feature>
<protein>
    <submittedName>
        <fullName evidence="7">Uncharacterized protein</fullName>
    </submittedName>
</protein>
<feature type="coiled-coil region" evidence="3">
    <location>
        <begin position="165"/>
        <end position="222"/>
    </location>
</feature>
<evidence type="ECO:0000256" key="3">
    <source>
        <dbReference type="SAM" id="Coils"/>
    </source>
</evidence>
<dbReference type="InterPro" id="IPR050465">
    <property type="entry name" value="UPF0194_transport"/>
</dbReference>
<keyword evidence="2 3" id="KW-0175">Coiled coil</keyword>
<dbReference type="SUPFAM" id="SSF111369">
    <property type="entry name" value="HlyD-like secretion proteins"/>
    <property type="match status" value="1"/>
</dbReference>
<reference evidence="7 8" key="1">
    <citation type="submission" date="2018-01" db="EMBL/GenBank/DDBJ databases">
        <title>The draft genome sequence of Halioglobus lutimaris HF004.</title>
        <authorList>
            <person name="Du Z.-J."/>
            <person name="Shi M.-J."/>
        </authorList>
    </citation>
    <scope>NUCLEOTIDE SEQUENCE [LARGE SCALE GENOMIC DNA]</scope>
    <source>
        <strain evidence="7 8">HF004</strain>
    </source>
</reference>
<comment type="subcellular location">
    <subcellularLocation>
        <location evidence="1">Cell envelope</location>
    </subcellularLocation>
</comment>
<dbReference type="Gene3D" id="2.40.420.20">
    <property type="match status" value="1"/>
</dbReference>
<keyword evidence="4" id="KW-1133">Transmembrane helix</keyword>
<dbReference type="PANTHER" id="PTHR32347:SF14">
    <property type="entry name" value="EFFLUX SYSTEM COMPONENT YKNX-RELATED"/>
    <property type="match status" value="1"/>
</dbReference>
<evidence type="ECO:0000313" key="7">
    <source>
        <dbReference type="EMBL" id="PLW67127.1"/>
    </source>
</evidence>
<evidence type="ECO:0000259" key="5">
    <source>
        <dbReference type="Pfam" id="PF25954"/>
    </source>
</evidence>
<evidence type="ECO:0000259" key="6">
    <source>
        <dbReference type="Pfam" id="PF25967"/>
    </source>
</evidence>
<comment type="caution">
    <text evidence="7">The sequence shown here is derived from an EMBL/GenBank/DDBJ whole genome shotgun (WGS) entry which is preliminary data.</text>
</comment>
<name>A0A2N5WY17_9GAMM</name>
<organism evidence="7 8">
    <name type="scientific">Pseudohalioglobus lutimaris</name>
    <dbReference type="NCBI Taxonomy" id="1737061"/>
    <lineage>
        <taxon>Bacteria</taxon>
        <taxon>Pseudomonadati</taxon>
        <taxon>Pseudomonadota</taxon>
        <taxon>Gammaproteobacteria</taxon>
        <taxon>Cellvibrionales</taxon>
        <taxon>Halieaceae</taxon>
        <taxon>Pseudohalioglobus</taxon>
    </lineage>
</organism>
<evidence type="ECO:0000256" key="2">
    <source>
        <dbReference type="ARBA" id="ARBA00023054"/>
    </source>
</evidence>
<evidence type="ECO:0000256" key="4">
    <source>
        <dbReference type="SAM" id="Phobius"/>
    </source>
</evidence>
<keyword evidence="8" id="KW-1185">Reference proteome</keyword>
<dbReference type="InterPro" id="IPR058627">
    <property type="entry name" value="MdtA-like_C"/>
</dbReference>
<sequence length="409" mass="45637">MSPHYITRFGISAGIAAVMLFFVLGNTGKPSQTSHHLVDVRRGDLIVRSIYQGKIEARNQVTVMSKFKGFATVVELAKEGAQIRAGDQLARFDSAELERELLKLEKEYALAESELESQSNAIIPLELGELRMDLQKFKEMVAAEKQFLQDSISLAAEDVVSGMEVEQQQAKVAQLEAELLGIEERLLLTQKYLHPSMRQRAKAKLHSARQSLELAREQLQNTTIYAPAGGLLVYKPLHIGGEYRSLRIGDSLHANQPFMVIPDLEDLILRCMVPENELSRVRAGQKVLMFPQAFPEVRLEGVVEQVGVIAESVPGQPKWQKYFSLTISIDDEDHRLRPGMSALAHVISEHSENVLLVPRRAVSWVDGRPHVDVKDPLYVTSREITLGAANETDYEVLAGLSVDEAVILK</sequence>
<evidence type="ECO:0000256" key="1">
    <source>
        <dbReference type="ARBA" id="ARBA00004196"/>
    </source>
</evidence>
<feature type="domain" description="Multidrug resistance protein MdtA-like C-terminal permuted SH3" evidence="6">
    <location>
        <begin position="353"/>
        <end position="407"/>
    </location>
</feature>
<gene>
    <name evidence="7" type="ORF">C0039_18610</name>
</gene>
<feature type="domain" description="CusB-like beta-barrel" evidence="5">
    <location>
        <begin position="271"/>
        <end position="347"/>
    </location>
</feature>
<feature type="transmembrane region" description="Helical" evidence="4">
    <location>
        <begin position="6"/>
        <end position="24"/>
    </location>
</feature>
<dbReference type="EMBL" id="PKUS01000037">
    <property type="protein sequence ID" value="PLW67127.1"/>
    <property type="molecule type" value="Genomic_DNA"/>
</dbReference>
<keyword evidence="4" id="KW-0812">Transmembrane</keyword>
<dbReference type="Pfam" id="PF25954">
    <property type="entry name" value="Beta-barrel_RND_2"/>
    <property type="match status" value="1"/>
</dbReference>
<dbReference type="AlphaFoldDB" id="A0A2N5WY17"/>